<comment type="caution">
    <text evidence="2">The sequence shown here is derived from an EMBL/GenBank/DDBJ whole genome shotgun (WGS) entry which is preliminary data.</text>
</comment>
<feature type="region of interest" description="Disordered" evidence="1">
    <location>
        <begin position="1"/>
        <end position="23"/>
    </location>
</feature>
<evidence type="ECO:0000313" key="3">
    <source>
        <dbReference type="Proteomes" id="UP000712600"/>
    </source>
</evidence>
<name>A0A8S9PLQ8_BRACR</name>
<evidence type="ECO:0000313" key="2">
    <source>
        <dbReference type="EMBL" id="KAF3522935.1"/>
    </source>
</evidence>
<proteinExistence type="predicted"/>
<sequence>MTPQTLSSKGNLHHPGPQEVVNPLQGHRYADAVVVIVVVVLHLGDLLGQRASKCFNRDEAHEQSKKE</sequence>
<dbReference type="Proteomes" id="UP000712600">
    <property type="component" value="Unassembled WGS sequence"/>
</dbReference>
<reference evidence="2" key="1">
    <citation type="submission" date="2019-12" db="EMBL/GenBank/DDBJ databases">
        <title>Genome sequencing and annotation of Brassica cretica.</title>
        <authorList>
            <person name="Studholme D.J."/>
            <person name="Sarris P."/>
        </authorList>
    </citation>
    <scope>NUCLEOTIDE SEQUENCE</scope>
    <source>
        <strain evidence="2">PFS-109/04</strain>
        <tissue evidence="2">Leaf</tissue>
    </source>
</reference>
<accession>A0A8S9PLQ8</accession>
<evidence type="ECO:0000256" key="1">
    <source>
        <dbReference type="SAM" id="MobiDB-lite"/>
    </source>
</evidence>
<protein>
    <submittedName>
        <fullName evidence="2">Uncharacterized protein</fullName>
    </submittedName>
</protein>
<dbReference type="EMBL" id="QGKX02001347">
    <property type="protein sequence ID" value="KAF3522935.1"/>
    <property type="molecule type" value="Genomic_DNA"/>
</dbReference>
<organism evidence="2 3">
    <name type="scientific">Brassica cretica</name>
    <name type="common">Mustard</name>
    <dbReference type="NCBI Taxonomy" id="69181"/>
    <lineage>
        <taxon>Eukaryota</taxon>
        <taxon>Viridiplantae</taxon>
        <taxon>Streptophyta</taxon>
        <taxon>Embryophyta</taxon>
        <taxon>Tracheophyta</taxon>
        <taxon>Spermatophyta</taxon>
        <taxon>Magnoliopsida</taxon>
        <taxon>eudicotyledons</taxon>
        <taxon>Gunneridae</taxon>
        <taxon>Pentapetalae</taxon>
        <taxon>rosids</taxon>
        <taxon>malvids</taxon>
        <taxon>Brassicales</taxon>
        <taxon>Brassicaceae</taxon>
        <taxon>Brassiceae</taxon>
        <taxon>Brassica</taxon>
    </lineage>
</organism>
<gene>
    <name evidence="2" type="ORF">F2Q69_00051936</name>
</gene>
<feature type="compositionally biased region" description="Polar residues" evidence="1">
    <location>
        <begin position="1"/>
        <end position="10"/>
    </location>
</feature>
<dbReference type="AlphaFoldDB" id="A0A8S9PLQ8"/>